<sequence length="505" mass="53776">MPRGTRRAAWAVALLCWALLLAPLFVGAAYALPATDDFVFSSVTRGTWVQTHSLPHVLKDALSYALRTWHDWQGTVSGVVMMTLCPAVFCLRAYPLHAAALLLVWLGSLFLVVRALCRRLGLGPGPARAAFLGLSLVQLLFWPGYVEGFYWYNGAWFYTFTQALSGLTLLLFARMAGGPGTAGGTGTAGDGTAGTGRLRAAGRGALLCALMAFIGLNNYITALYTLAAAALLLVHAALRGRGSLRGLMPCALALLVGAACLLASVLAPGNAVRLETDGWFRQEDFWLLRSVWRTLLAALGYVWRFLTRTPLLALLLGLTPAAYAALRRSGASFGAPWLAPPLALLLLCAMIFPHMYTSGYAGPARVVNLYHAYCTVALPFVWAYLLGAAARRRGGRPLPRRLTPALAAAGLLALCLSAPGFQGAYAQALDALASGRAQAARDRAWAQYALLEQAGPGDDVVVPPDAPAAPFSMGTLSEDPADWKNVGMADYFGVRSVRPENPQSP</sequence>
<keyword evidence="1" id="KW-0472">Membrane</keyword>
<reference evidence="2" key="1">
    <citation type="submission" date="2020-10" db="EMBL/GenBank/DDBJ databases">
        <authorList>
            <person name="Gilroy R."/>
        </authorList>
    </citation>
    <scope>NUCLEOTIDE SEQUENCE</scope>
    <source>
        <strain evidence="2">ChiSxjej2B14-6234</strain>
    </source>
</reference>
<dbReference type="Proteomes" id="UP000886887">
    <property type="component" value="Unassembled WGS sequence"/>
</dbReference>
<feature type="transmembrane region" description="Helical" evidence="1">
    <location>
        <begin position="309"/>
        <end position="326"/>
    </location>
</feature>
<comment type="caution">
    <text evidence="2">The sequence shown here is derived from an EMBL/GenBank/DDBJ whole genome shotgun (WGS) entry which is preliminary data.</text>
</comment>
<feature type="transmembrane region" description="Helical" evidence="1">
    <location>
        <begin position="338"/>
        <end position="357"/>
    </location>
</feature>
<organism evidence="2 3">
    <name type="scientific">Candidatus Onthenecus intestinigallinarum</name>
    <dbReference type="NCBI Taxonomy" id="2840875"/>
    <lineage>
        <taxon>Bacteria</taxon>
        <taxon>Bacillati</taxon>
        <taxon>Bacillota</taxon>
        <taxon>Clostridia</taxon>
        <taxon>Eubacteriales</taxon>
        <taxon>Candidatus Onthenecus</taxon>
    </lineage>
</organism>
<accession>A0A9D0Z9D4</accession>
<name>A0A9D0Z9D4_9FIRM</name>
<evidence type="ECO:0000313" key="2">
    <source>
        <dbReference type="EMBL" id="HIQ71562.1"/>
    </source>
</evidence>
<feature type="transmembrane region" description="Helical" evidence="1">
    <location>
        <begin position="246"/>
        <end position="266"/>
    </location>
</feature>
<feature type="transmembrane region" description="Helical" evidence="1">
    <location>
        <begin position="402"/>
        <end position="421"/>
    </location>
</feature>
<evidence type="ECO:0000313" key="3">
    <source>
        <dbReference type="Proteomes" id="UP000886887"/>
    </source>
</evidence>
<keyword evidence="1" id="KW-0812">Transmembrane</keyword>
<reference evidence="2" key="2">
    <citation type="journal article" date="2021" name="PeerJ">
        <title>Extensive microbial diversity within the chicken gut microbiome revealed by metagenomics and culture.</title>
        <authorList>
            <person name="Gilroy R."/>
            <person name="Ravi A."/>
            <person name="Getino M."/>
            <person name="Pursley I."/>
            <person name="Horton D.L."/>
            <person name="Alikhan N.F."/>
            <person name="Baker D."/>
            <person name="Gharbi K."/>
            <person name="Hall N."/>
            <person name="Watson M."/>
            <person name="Adriaenssens E.M."/>
            <person name="Foster-Nyarko E."/>
            <person name="Jarju S."/>
            <person name="Secka A."/>
            <person name="Antonio M."/>
            <person name="Oren A."/>
            <person name="Chaudhuri R.R."/>
            <person name="La Ragione R."/>
            <person name="Hildebrand F."/>
            <person name="Pallen M.J."/>
        </authorList>
    </citation>
    <scope>NUCLEOTIDE SEQUENCE</scope>
    <source>
        <strain evidence="2">ChiSxjej2B14-6234</strain>
    </source>
</reference>
<dbReference type="Pfam" id="PF19528">
    <property type="entry name" value="DUF6056"/>
    <property type="match status" value="1"/>
</dbReference>
<gene>
    <name evidence="2" type="ORF">IAB73_05060</name>
</gene>
<dbReference type="AlphaFoldDB" id="A0A9D0Z9D4"/>
<proteinExistence type="predicted"/>
<feature type="transmembrane region" description="Helical" evidence="1">
    <location>
        <begin position="151"/>
        <end position="172"/>
    </location>
</feature>
<evidence type="ECO:0000256" key="1">
    <source>
        <dbReference type="SAM" id="Phobius"/>
    </source>
</evidence>
<feature type="transmembrane region" description="Helical" evidence="1">
    <location>
        <begin position="206"/>
        <end position="234"/>
    </location>
</feature>
<feature type="transmembrane region" description="Helical" evidence="1">
    <location>
        <begin position="129"/>
        <end position="145"/>
    </location>
</feature>
<dbReference type="EMBL" id="DVFJ01000014">
    <property type="protein sequence ID" value="HIQ71562.1"/>
    <property type="molecule type" value="Genomic_DNA"/>
</dbReference>
<keyword evidence="1" id="KW-1133">Transmembrane helix</keyword>
<feature type="transmembrane region" description="Helical" evidence="1">
    <location>
        <begin position="96"/>
        <end position="117"/>
    </location>
</feature>
<feature type="transmembrane region" description="Helical" evidence="1">
    <location>
        <begin position="369"/>
        <end position="390"/>
    </location>
</feature>
<protein>
    <submittedName>
        <fullName evidence="2">Uncharacterized protein</fullName>
    </submittedName>
</protein>
<dbReference type="InterPro" id="IPR045691">
    <property type="entry name" value="DUF6056"/>
</dbReference>